<evidence type="ECO:0000256" key="1">
    <source>
        <dbReference type="ARBA" id="ARBA00004328"/>
    </source>
</evidence>
<proteinExistence type="predicted"/>
<accession>S4TU85</accession>
<keyword evidence="2" id="KW-0946">Virion</keyword>
<gene>
    <name evidence="3" type="ORF">SP076_00305</name>
</gene>
<sequence>MIRTTNSCCGNEAGLVEKFIGTAYDVVKTVYENLGELQFIYDFLNKYGVLITVSSVQELQTLPTTAKYTRVYSTSTAGERIYTDYLYVEGDRTGVLPSDPTATGSWVVVGTSTSGGSGSSGGYIPFVYNNGSALGGETTITVPEGTVGVPFIIVGGYTNYVGRGFTYSVADLEVTLAQPLETGDEVVLLLTGVPAVPDNPNVDNWTVINWLYNQGAAVGGEQVIQIPYTFQDIPAVYKNGLRFYKGLTTNSYTIDADNQRIILTEPLATNDRLIVQIGGEVQVVIVSDHTIEEVARTLNIKDSEVILSTDTTQTLNGKKVVYSVTEQFSYGLPTLPTNVYIVSVANGKLVYAPGNVEVDLLPAPYPSLTALAQYKALLASKQGTSNIGHMSPLAASIERSLQLKLADVLNIKDFGAIGDGELHPLSEKFSTLSAAQMVYPFVTDLSQSQDYAGTQAAIIAAKIGYAVFAPSGEYEINKTVLADYALCMYGEGAQGLRTVDSTMHSPSPVRGTVFNSHVSTGRMLSVDSGSAYSFGLTLRDFAIWGVDGQCDVGLYLNGIGWMGIVEGINIQFFPNQALEIGYIQDTYFTNCSFLQSGNVNNPAVTMIQDSNYVYFTGCHFELTPYMIKFGNPWFVFFNHCHFEVARPVSDGSTAADRFYYTKAPIDLGTSYRVFFNNNVFIPTDVEYLASKLSVPRKDVPYFITGSGSVMSFTGDTFMAPEGTIKSAYLSGTDIDFNGVKFIRCDPSNFGLYVQNGKVNGCSYGIDVTADAVNLNGIKVVTGSISNTKFGFYESDSHGKRTAGGLIIGGAHCVGNELPVDSRINIYVDSGATVNGFDGGKPFFVDITDAGDIDLTKLHPAANLRITGAAVSIYHVYGSPYGRDLMIASNTTDGIVKFAMNNLIPKGSVDYAIPQYHHTLWRCIDDGTATMYQIS</sequence>
<comment type="subcellular location">
    <subcellularLocation>
        <location evidence="1">Virion</location>
    </subcellularLocation>
</comment>
<dbReference type="SUPFAM" id="SSF51126">
    <property type="entry name" value="Pectin lyase-like"/>
    <property type="match status" value="1"/>
</dbReference>
<keyword evidence="4" id="KW-1185">Reference proteome</keyword>
<dbReference type="GO" id="GO:0044423">
    <property type="term" value="C:virion component"/>
    <property type="evidence" value="ECO:0007669"/>
    <property type="project" value="UniProtKB-KW"/>
</dbReference>
<dbReference type="GeneID" id="16254573"/>
<protein>
    <submittedName>
        <fullName evidence="3">Tailspike protein</fullName>
    </submittedName>
</protein>
<dbReference type="GO" id="GO:0051701">
    <property type="term" value="P:biological process involved in interaction with host"/>
    <property type="evidence" value="ECO:0007669"/>
    <property type="project" value="UniProtKB-ARBA"/>
</dbReference>
<dbReference type="InterPro" id="IPR011050">
    <property type="entry name" value="Pectin_lyase_fold/virulence"/>
</dbReference>
<dbReference type="Gene3D" id="2.160.20.10">
    <property type="entry name" value="Single-stranded right-handed beta-helix, Pectin lyase-like"/>
    <property type="match status" value="1"/>
</dbReference>
<dbReference type="Proteomes" id="UP000014996">
    <property type="component" value="Segment"/>
</dbReference>
<dbReference type="GO" id="GO:0019058">
    <property type="term" value="P:viral life cycle"/>
    <property type="evidence" value="ECO:0007669"/>
    <property type="project" value="UniProtKB-ARBA"/>
</dbReference>
<evidence type="ECO:0000313" key="4">
    <source>
        <dbReference type="Proteomes" id="UP000014996"/>
    </source>
</evidence>
<dbReference type="Gene3D" id="3.30.2020.50">
    <property type="match status" value="1"/>
</dbReference>
<name>S4TU85_9CAUD</name>
<dbReference type="InterPro" id="IPR012334">
    <property type="entry name" value="Pectin_lyas_fold"/>
</dbReference>
<dbReference type="EMBL" id="KC139520">
    <property type="protein sequence ID" value="AGF88392.1"/>
    <property type="molecule type" value="Genomic_DNA"/>
</dbReference>
<evidence type="ECO:0000256" key="2">
    <source>
        <dbReference type="ARBA" id="ARBA00022844"/>
    </source>
</evidence>
<dbReference type="RefSeq" id="YP_008240210.1">
    <property type="nucleotide sequence ID" value="NC_021782.1"/>
</dbReference>
<dbReference type="OrthoDB" id="3750at10239"/>
<evidence type="ECO:0000313" key="3">
    <source>
        <dbReference type="EMBL" id="AGF88392.1"/>
    </source>
</evidence>
<organism evidence="3 4">
    <name type="scientific">Salmonella phage FSL SP-076</name>
    <dbReference type="NCBI Taxonomy" id="1173762"/>
    <lineage>
        <taxon>Viruses</taxon>
        <taxon>Duplodnaviria</taxon>
        <taxon>Heunggongvirae</taxon>
        <taxon>Uroviricota</taxon>
        <taxon>Caudoviricetes</taxon>
        <taxon>Schitoviridae</taxon>
        <taxon>Humphriesvirinae</taxon>
        <taxon>Ithacavirus</taxon>
        <taxon>Ithacavirus SP076</taxon>
    </lineage>
</organism>
<reference evidence="3 4" key="1">
    <citation type="journal article" date="2013" name="BMC Genomics">
        <title>Genomic characterization provides new insight into Salmonella phage diversity.</title>
        <authorList>
            <person name="Moreno Switt A.I."/>
            <person name="Orsi R.H."/>
            <person name="den Bakker H.C."/>
            <person name="Vongkamjan K."/>
            <person name="Altier C."/>
            <person name="Wiedmann M."/>
        </authorList>
    </citation>
    <scope>NUCLEOTIDE SEQUENCE [LARGE SCALE GENOMIC DNA]</scope>
</reference>
<dbReference type="KEGG" id="vg:16254573"/>